<feature type="domain" description="Nucleotide-diphospho-sugar transferase" evidence="1">
    <location>
        <begin position="76"/>
        <end position="183"/>
    </location>
</feature>
<gene>
    <name evidence="2" type="ORF">RB2654_18778</name>
</gene>
<dbReference type="Gene3D" id="3.90.550.10">
    <property type="entry name" value="Spore Coat Polysaccharide Biosynthesis Protein SpsA, Chain A"/>
    <property type="match status" value="1"/>
</dbReference>
<organism evidence="2 3">
    <name type="scientific">Maritimibacter alkaliphilus HTCC2654</name>
    <dbReference type="NCBI Taxonomy" id="314271"/>
    <lineage>
        <taxon>Bacteria</taxon>
        <taxon>Pseudomonadati</taxon>
        <taxon>Pseudomonadota</taxon>
        <taxon>Alphaproteobacteria</taxon>
        <taxon>Rhodobacterales</taxon>
        <taxon>Roseobacteraceae</taxon>
        <taxon>Maritimibacter</taxon>
    </lineage>
</organism>
<dbReference type="Proteomes" id="UP000002931">
    <property type="component" value="Unassembled WGS sequence"/>
</dbReference>
<dbReference type="SUPFAM" id="SSF53448">
    <property type="entry name" value="Nucleotide-diphospho-sugar transferases"/>
    <property type="match status" value="1"/>
</dbReference>
<dbReference type="HOGENOM" id="CLU_087275_0_0_5"/>
<comment type="caution">
    <text evidence="2">The sequence shown here is derived from an EMBL/GenBank/DDBJ whole genome shotgun (WGS) entry which is preliminary data.</text>
</comment>
<dbReference type="Pfam" id="PF03407">
    <property type="entry name" value="Nucleotid_trans"/>
    <property type="match status" value="1"/>
</dbReference>
<protein>
    <recommendedName>
        <fullName evidence="1">Nucleotide-diphospho-sugar transferase domain-containing protein</fullName>
    </recommendedName>
</protein>
<dbReference type="InterPro" id="IPR029044">
    <property type="entry name" value="Nucleotide-diphossugar_trans"/>
</dbReference>
<reference evidence="2 3" key="1">
    <citation type="journal article" date="2010" name="J. Bacteriol.">
        <title>Genome sequences of Pelagibaca bermudensis HTCC2601T and Maritimibacter alkaliphilus HTCC2654T, the type strains of two marine Roseobacter genera.</title>
        <authorList>
            <person name="Thrash J.C."/>
            <person name="Cho J.C."/>
            <person name="Ferriera S."/>
            <person name="Johnson J."/>
            <person name="Vergin K.L."/>
            <person name="Giovannoni S.J."/>
        </authorList>
    </citation>
    <scope>NUCLEOTIDE SEQUENCE [LARGE SCALE GENOMIC DNA]</scope>
    <source>
        <strain evidence="2 3">HTCC2654</strain>
    </source>
</reference>
<evidence type="ECO:0000259" key="1">
    <source>
        <dbReference type="Pfam" id="PF03407"/>
    </source>
</evidence>
<dbReference type="RefSeq" id="WP_008334429.1">
    <property type="nucleotide sequence ID" value="NZ_CH902578.1"/>
</dbReference>
<dbReference type="STRING" id="314271.RB2654_18778"/>
<sequence>MDRGVIYVATGADYRDLAVASARSLRVVEPDLAVDLFTDAPEAVPGGLFDAVHLIADPHDRSKLDCMALTRFARTLFLDCDTLVVNPLGDLWDILDRFDLALAHDVRRRSDLIRAGHSVTTPYAFPQLNSGVMLYRRSEAMRAFLAEWVRRYVAAGTYRDQPVLKDLLWESDLRFYILPPEFNLRRVTLLDAWEPLDARPTILHSHRFMDHMRHGGDRISDVVALMDAERAALEAEWDAAGGRDDHPVRRFDPKGD</sequence>
<evidence type="ECO:0000313" key="2">
    <source>
        <dbReference type="EMBL" id="EAQ14657.1"/>
    </source>
</evidence>
<dbReference type="AlphaFoldDB" id="A3V9R6"/>
<keyword evidence="3" id="KW-1185">Reference proteome</keyword>
<name>A3V9R6_9RHOB</name>
<dbReference type="eggNOG" id="COG1442">
    <property type="taxonomic scope" value="Bacteria"/>
</dbReference>
<accession>A3V9R6</accession>
<dbReference type="OrthoDB" id="181606at2"/>
<dbReference type="InterPro" id="IPR005069">
    <property type="entry name" value="Nucl-diP-sugar_transferase"/>
</dbReference>
<evidence type="ECO:0000313" key="3">
    <source>
        <dbReference type="Proteomes" id="UP000002931"/>
    </source>
</evidence>
<proteinExistence type="predicted"/>
<dbReference type="EMBL" id="AAMT01000001">
    <property type="protein sequence ID" value="EAQ14657.1"/>
    <property type="molecule type" value="Genomic_DNA"/>
</dbReference>